<organism evidence="3">
    <name type="scientific">Trypanosoma congolense (strain IL3000)</name>
    <dbReference type="NCBI Taxonomy" id="1068625"/>
    <lineage>
        <taxon>Eukaryota</taxon>
        <taxon>Discoba</taxon>
        <taxon>Euglenozoa</taxon>
        <taxon>Kinetoplastea</taxon>
        <taxon>Metakinetoplastina</taxon>
        <taxon>Trypanosomatida</taxon>
        <taxon>Trypanosomatidae</taxon>
        <taxon>Trypanosoma</taxon>
        <taxon>Nannomonas</taxon>
    </lineage>
</organism>
<keyword evidence="1" id="KW-1133">Transmembrane helix</keyword>
<evidence type="ECO:0000313" key="3">
    <source>
        <dbReference type="EMBL" id="CCC90842.1"/>
    </source>
</evidence>
<keyword evidence="1" id="KW-0472">Membrane</keyword>
<name>G0UN82_TRYCI</name>
<dbReference type="EMBL" id="HE575319">
    <property type="protein sequence ID" value="CCC90842.1"/>
    <property type="molecule type" value="Genomic_DNA"/>
</dbReference>
<keyword evidence="2" id="KW-0732">Signal</keyword>
<dbReference type="VEuPathDB" id="TriTrypDB:TcIL3000_6_710"/>
<sequence>MLFVFFFSPFFFASFRVRVLLDYHFTPMCLPMHTDTCTNLYTRIRVDVKHPRLCTWNGHPCIYLCASGCVGVAVSVEGKPIRRQTWGCIFFLLVLPHPSFSLLLLLLLYVSFPGSSRRIGILLDSIGTLAMSVCGGVLCLFSCCLLEVERFCWVMRTLIFRAHSFCHTS</sequence>
<feature type="transmembrane region" description="Helical" evidence="1">
    <location>
        <begin position="129"/>
        <end position="148"/>
    </location>
</feature>
<gene>
    <name evidence="3" type="ORF">TCIL3000_6_710</name>
</gene>
<protein>
    <submittedName>
        <fullName evidence="3">Uncharacterized protein TCIL3000_6_710</fullName>
    </submittedName>
</protein>
<proteinExistence type="predicted"/>
<keyword evidence="1" id="KW-0812">Transmembrane</keyword>
<evidence type="ECO:0000256" key="2">
    <source>
        <dbReference type="SAM" id="SignalP"/>
    </source>
</evidence>
<accession>G0UN82</accession>
<feature type="signal peptide" evidence="2">
    <location>
        <begin position="1"/>
        <end position="21"/>
    </location>
</feature>
<evidence type="ECO:0000256" key="1">
    <source>
        <dbReference type="SAM" id="Phobius"/>
    </source>
</evidence>
<feature type="transmembrane region" description="Helical" evidence="1">
    <location>
        <begin position="88"/>
        <end position="109"/>
    </location>
</feature>
<feature type="chain" id="PRO_5003410234" evidence="2">
    <location>
        <begin position="22"/>
        <end position="169"/>
    </location>
</feature>
<reference evidence="3" key="1">
    <citation type="journal article" date="2012" name="Proc. Natl. Acad. Sci. U.S.A.">
        <title>Antigenic diversity is generated by distinct evolutionary mechanisms in African trypanosome species.</title>
        <authorList>
            <person name="Jackson A.P."/>
            <person name="Berry A."/>
            <person name="Aslett M."/>
            <person name="Allison H.C."/>
            <person name="Burton P."/>
            <person name="Vavrova-Anderson J."/>
            <person name="Brown R."/>
            <person name="Browne H."/>
            <person name="Corton N."/>
            <person name="Hauser H."/>
            <person name="Gamble J."/>
            <person name="Gilderthorp R."/>
            <person name="Marcello L."/>
            <person name="McQuillan J."/>
            <person name="Otto T.D."/>
            <person name="Quail M.A."/>
            <person name="Sanders M.J."/>
            <person name="van Tonder A."/>
            <person name="Ginger M.L."/>
            <person name="Field M.C."/>
            <person name="Barry J.D."/>
            <person name="Hertz-Fowler C."/>
            <person name="Berriman M."/>
        </authorList>
    </citation>
    <scope>NUCLEOTIDE SEQUENCE</scope>
    <source>
        <strain evidence="3">IL3000</strain>
    </source>
</reference>
<dbReference type="AlphaFoldDB" id="G0UN82"/>